<feature type="non-terminal residue" evidence="1">
    <location>
        <position position="61"/>
    </location>
</feature>
<dbReference type="GO" id="GO:0016740">
    <property type="term" value="F:transferase activity"/>
    <property type="evidence" value="ECO:0007669"/>
    <property type="project" value="UniProtKB-KW"/>
</dbReference>
<comment type="caution">
    <text evidence="1">The sequence shown here is derived from an EMBL/GenBank/DDBJ whole genome shotgun (WGS) entry which is preliminary data.</text>
</comment>
<organism evidence="1 2">
    <name type="scientific">Natrinema soli</name>
    <dbReference type="NCBI Taxonomy" id="1930624"/>
    <lineage>
        <taxon>Archaea</taxon>
        <taxon>Methanobacteriati</taxon>
        <taxon>Methanobacteriota</taxon>
        <taxon>Stenosarchaea group</taxon>
        <taxon>Halobacteria</taxon>
        <taxon>Halobacteriales</taxon>
        <taxon>Natrialbaceae</taxon>
        <taxon>Natrinema</taxon>
    </lineage>
</organism>
<evidence type="ECO:0000313" key="1">
    <source>
        <dbReference type="EMBL" id="MFC6765095.1"/>
    </source>
</evidence>
<proteinExistence type="predicted"/>
<reference evidence="1 2" key="1">
    <citation type="journal article" date="2019" name="Int. J. Syst. Evol. Microbiol.">
        <title>The Global Catalogue of Microorganisms (GCM) 10K type strain sequencing project: providing services to taxonomists for standard genome sequencing and annotation.</title>
        <authorList>
            <consortium name="The Broad Institute Genomics Platform"/>
            <consortium name="The Broad Institute Genome Sequencing Center for Infectious Disease"/>
            <person name="Wu L."/>
            <person name="Ma J."/>
        </authorList>
    </citation>
    <scope>NUCLEOTIDE SEQUENCE [LARGE SCALE GENOMIC DNA]</scope>
    <source>
        <strain evidence="1 2">LMG 29247</strain>
    </source>
</reference>
<keyword evidence="2" id="KW-1185">Reference proteome</keyword>
<sequence>MEYVQERIATLHEFGEGDGMSESLARDAAAAVSETAIVVPMTAREYESPAAERVLGELARL</sequence>
<accession>A0ABD5SKP4</accession>
<keyword evidence="1" id="KW-0808">Transferase</keyword>
<dbReference type="AlphaFoldDB" id="A0ABD5SKP4"/>
<dbReference type="Proteomes" id="UP001596383">
    <property type="component" value="Unassembled WGS sequence"/>
</dbReference>
<evidence type="ECO:0000313" key="2">
    <source>
        <dbReference type="Proteomes" id="UP001596383"/>
    </source>
</evidence>
<gene>
    <name evidence="1" type="ORF">ACFQE6_08745</name>
</gene>
<name>A0ABD5SKP4_9EURY</name>
<dbReference type="EMBL" id="JBHSWV010000130">
    <property type="protein sequence ID" value="MFC6765095.1"/>
    <property type="molecule type" value="Genomic_DNA"/>
</dbReference>
<protein>
    <submittedName>
        <fullName evidence="1">Glycosyl transferase family 2</fullName>
    </submittedName>
</protein>